<comment type="catalytic activity">
    <reaction evidence="4">
        <text>alpha,alpha-trehalose 6-phosphate + H2O = alpha,alpha-trehalose + phosphate</text>
        <dbReference type="Rhea" id="RHEA:23420"/>
        <dbReference type="ChEBI" id="CHEBI:15377"/>
        <dbReference type="ChEBI" id="CHEBI:16551"/>
        <dbReference type="ChEBI" id="CHEBI:43474"/>
        <dbReference type="ChEBI" id="CHEBI:58429"/>
        <dbReference type="EC" id="3.1.3.12"/>
    </reaction>
</comment>
<keyword evidence="4" id="KW-0460">Magnesium</keyword>
<reference evidence="5 6" key="1">
    <citation type="submission" date="2018-06" db="EMBL/GenBank/DDBJ databases">
        <title>Genomic Encyclopedia of Type Strains, Phase III (KMG-III): the genomes of soil and plant-associated and newly described type strains.</title>
        <authorList>
            <person name="Whitman W."/>
        </authorList>
    </citation>
    <scope>NUCLEOTIDE SEQUENCE [LARGE SCALE GENOMIC DNA]</scope>
    <source>
        <strain evidence="5 6">CECT 7646</strain>
    </source>
</reference>
<dbReference type="InterPro" id="IPR044651">
    <property type="entry name" value="OTSB-like"/>
</dbReference>
<dbReference type="Gene3D" id="3.30.70.1020">
    <property type="entry name" value="Trehalose-6-phosphate phosphatase related protein, domain 2"/>
    <property type="match status" value="1"/>
</dbReference>
<sequence length="254" mass="26379">MQLLPTVTAGTALFLDFDGTLADLAPTPDSVHVPSGLVTTIAALRQQLGGALAIVTGRRVEDVDRFLSPLLLPVAGEHGAEFRLPDGTAPDIAPPALGPALDVMERLAATHHGLLVERKPHSVALHYRHAPDLEALCLAAVQAAVARLQDVELLRGKCVFEVKSAHVDKGRAIAIFMQALPFAGRAPIFVGDDVTDEAGFAAVQSLGGVGIKVGEGPTRARHRCLNPAALRGWLASARTGLAAAGGALPPHAES</sequence>
<keyword evidence="3 4" id="KW-0378">Hydrolase</keyword>
<dbReference type="PANTHER" id="PTHR43768">
    <property type="entry name" value="TREHALOSE 6-PHOSPHATE PHOSPHATASE"/>
    <property type="match status" value="1"/>
</dbReference>
<dbReference type="AlphaFoldDB" id="A0A318SHM4"/>
<dbReference type="PANTHER" id="PTHR43768:SF3">
    <property type="entry name" value="TREHALOSE 6-PHOSPHATE PHOSPHATASE"/>
    <property type="match status" value="1"/>
</dbReference>
<dbReference type="InterPro" id="IPR023214">
    <property type="entry name" value="HAD_sf"/>
</dbReference>
<dbReference type="EC" id="3.1.3.12" evidence="4"/>
<dbReference type="OrthoDB" id="9814913at2"/>
<evidence type="ECO:0000313" key="5">
    <source>
        <dbReference type="EMBL" id="PYE78146.1"/>
    </source>
</evidence>
<dbReference type="InterPro" id="IPR006379">
    <property type="entry name" value="HAD-SF_hydro_IIB"/>
</dbReference>
<name>A0A318SHM4_9BURK</name>
<proteinExistence type="inferred from homology"/>
<dbReference type="InterPro" id="IPR036412">
    <property type="entry name" value="HAD-like_sf"/>
</dbReference>
<protein>
    <recommendedName>
        <fullName evidence="4">Trehalose 6-phosphate phosphatase</fullName>
        <ecNumber evidence="4">3.1.3.12</ecNumber>
    </recommendedName>
</protein>
<comment type="function">
    <text evidence="4">Removes the phosphate from trehalose 6-phosphate to produce free trehalose.</text>
</comment>
<comment type="pathway">
    <text evidence="1 4">Glycan biosynthesis; trehalose biosynthesis.</text>
</comment>
<dbReference type="Proteomes" id="UP000247540">
    <property type="component" value="Unassembled WGS sequence"/>
</dbReference>
<dbReference type="Gene3D" id="3.40.50.1000">
    <property type="entry name" value="HAD superfamily/HAD-like"/>
    <property type="match status" value="1"/>
</dbReference>
<dbReference type="GO" id="GO:0005992">
    <property type="term" value="P:trehalose biosynthetic process"/>
    <property type="evidence" value="ECO:0007669"/>
    <property type="project" value="UniProtKB-UniPathway"/>
</dbReference>
<keyword evidence="6" id="KW-1185">Reference proteome</keyword>
<dbReference type="RefSeq" id="WP_110465436.1">
    <property type="nucleotide sequence ID" value="NZ_JAMOFZ010000009.1"/>
</dbReference>
<dbReference type="CDD" id="cd01627">
    <property type="entry name" value="HAD_TPP"/>
    <property type="match status" value="1"/>
</dbReference>
<keyword evidence="4" id="KW-0479">Metal-binding</keyword>
<evidence type="ECO:0000313" key="6">
    <source>
        <dbReference type="Proteomes" id="UP000247540"/>
    </source>
</evidence>
<dbReference type="Pfam" id="PF02358">
    <property type="entry name" value="Trehalose_PPase"/>
    <property type="match status" value="1"/>
</dbReference>
<dbReference type="InterPro" id="IPR003337">
    <property type="entry name" value="Trehalose_PPase"/>
</dbReference>
<organism evidence="5 6">
    <name type="scientific">Xylophilus ampelinus</name>
    <dbReference type="NCBI Taxonomy" id="54067"/>
    <lineage>
        <taxon>Bacteria</taxon>
        <taxon>Pseudomonadati</taxon>
        <taxon>Pseudomonadota</taxon>
        <taxon>Betaproteobacteria</taxon>
        <taxon>Burkholderiales</taxon>
        <taxon>Xylophilus</taxon>
    </lineage>
</organism>
<evidence type="ECO:0000256" key="2">
    <source>
        <dbReference type="ARBA" id="ARBA00008770"/>
    </source>
</evidence>
<dbReference type="EMBL" id="QJTC01000009">
    <property type="protein sequence ID" value="PYE78146.1"/>
    <property type="molecule type" value="Genomic_DNA"/>
</dbReference>
<comment type="caution">
    <text evidence="5">The sequence shown here is derived from an EMBL/GenBank/DDBJ whole genome shotgun (WGS) entry which is preliminary data.</text>
</comment>
<comment type="cofactor">
    <cofactor evidence="4">
        <name>Mg(2+)</name>
        <dbReference type="ChEBI" id="CHEBI:18420"/>
    </cofactor>
</comment>
<dbReference type="UniPathway" id="UPA00299"/>
<dbReference type="NCBIfam" id="TIGR00685">
    <property type="entry name" value="T6PP"/>
    <property type="match status" value="1"/>
</dbReference>
<dbReference type="SUPFAM" id="SSF56784">
    <property type="entry name" value="HAD-like"/>
    <property type="match status" value="1"/>
</dbReference>
<dbReference type="NCBIfam" id="TIGR01484">
    <property type="entry name" value="HAD-SF-IIB"/>
    <property type="match status" value="1"/>
</dbReference>
<dbReference type="GO" id="GO:0046872">
    <property type="term" value="F:metal ion binding"/>
    <property type="evidence" value="ECO:0007669"/>
    <property type="project" value="UniProtKB-KW"/>
</dbReference>
<accession>A0A318SHM4</accession>
<evidence type="ECO:0000256" key="3">
    <source>
        <dbReference type="ARBA" id="ARBA00022801"/>
    </source>
</evidence>
<dbReference type="GO" id="GO:0004805">
    <property type="term" value="F:trehalose-phosphatase activity"/>
    <property type="evidence" value="ECO:0007669"/>
    <property type="project" value="UniProtKB-EC"/>
</dbReference>
<gene>
    <name evidence="5" type="ORF">DFQ15_10959</name>
</gene>
<evidence type="ECO:0000256" key="4">
    <source>
        <dbReference type="RuleBase" id="RU361117"/>
    </source>
</evidence>
<evidence type="ECO:0000256" key="1">
    <source>
        <dbReference type="ARBA" id="ARBA00005199"/>
    </source>
</evidence>
<comment type="similarity">
    <text evidence="2 4">Belongs to the trehalose phosphatase family.</text>
</comment>